<feature type="region of interest" description="Disordered" evidence="1">
    <location>
        <begin position="61"/>
        <end position="83"/>
    </location>
</feature>
<evidence type="ECO:0000256" key="1">
    <source>
        <dbReference type="SAM" id="MobiDB-lite"/>
    </source>
</evidence>
<sequence length="83" mass="9162">MASSGIARRGARITDRSFVGEYDRCRALDRTQSVQNCIPTLERAVREAPDRTPLVPIQRGACLLSSSRTTPSPHPQSVWRSAP</sequence>
<accession>A0A0N8R1T0</accession>
<organism evidence="2 3">
    <name type="scientific">Pseudomonas congelans</name>
    <dbReference type="NCBI Taxonomy" id="200452"/>
    <lineage>
        <taxon>Bacteria</taxon>
        <taxon>Pseudomonadati</taxon>
        <taxon>Pseudomonadota</taxon>
        <taxon>Gammaproteobacteria</taxon>
        <taxon>Pseudomonadales</taxon>
        <taxon>Pseudomonadaceae</taxon>
        <taxon>Pseudomonas</taxon>
    </lineage>
</organism>
<proteinExistence type="predicted"/>
<comment type="caution">
    <text evidence="2">The sequence shown here is derived from an EMBL/GenBank/DDBJ whole genome shotgun (WGS) entry which is preliminary data.</text>
</comment>
<dbReference type="EMBL" id="LJQB01000053">
    <property type="protein sequence ID" value="KPW84846.1"/>
    <property type="molecule type" value="Genomic_DNA"/>
</dbReference>
<dbReference type="Proteomes" id="UP000050411">
    <property type="component" value="Unassembled WGS sequence"/>
</dbReference>
<evidence type="ECO:0000313" key="2">
    <source>
        <dbReference type="EMBL" id="KPW84846.1"/>
    </source>
</evidence>
<evidence type="ECO:0000313" key="3">
    <source>
        <dbReference type="Proteomes" id="UP000050411"/>
    </source>
</evidence>
<dbReference type="AlphaFoldDB" id="A0A0N8R1T0"/>
<reference evidence="2 3" key="1">
    <citation type="submission" date="2015-09" db="EMBL/GenBank/DDBJ databases">
        <title>Genome announcement of multiple Pseudomonas syringae strains.</title>
        <authorList>
            <person name="Thakur S."/>
            <person name="Wang P.W."/>
            <person name="Gong Y."/>
            <person name="Weir B.S."/>
            <person name="Guttman D.S."/>
        </authorList>
    </citation>
    <scope>NUCLEOTIDE SEQUENCE [LARGE SCALE GENOMIC DNA]</scope>
    <source>
        <strain evidence="2 3">ICMP19117</strain>
    </source>
</reference>
<protein>
    <submittedName>
        <fullName evidence="2">Uncharacterized protein</fullName>
    </submittedName>
</protein>
<name>A0A0N8R1T0_9PSED</name>
<gene>
    <name evidence="2" type="ORF">ALO92_101829</name>
</gene>